<dbReference type="InterPro" id="IPR011012">
    <property type="entry name" value="Longin-like_dom_sf"/>
</dbReference>
<feature type="transmembrane region" description="Helical" evidence="10">
    <location>
        <begin position="265"/>
        <end position="284"/>
    </location>
</feature>
<evidence type="ECO:0000256" key="5">
    <source>
        <dbReference type="ARBA" id="ARBA00022989"/>
    </source>
</evidence>
<keyword evidence="3 10" id="KW-0812">Transmembrane</keyword>
<evidence type="ECO:0000313" key="12">
    <source>
        <dbReference type="EMBL" id="KAF3553816.1"/>
    </source>
</evidence>
<protein>
    <recommendedName>
        <fullName evidence="11">V-SNARE coiled-coil homology domain-containing protein</fullName>
    </recommendedName>
</protein>
<keyword evidence="4" id="KW-0653">Protein transport</keyword>
<dbReference type="GO" id="GO:0005737">
    <property type="term" value="C:cytoplasm"/>
    <property type="evidence" value="ECO:0007669"/>
    <property type="project" value="UniProtKB-ARBA"/>
</dbReference>
<evidence type="ECO:0000313" key="13">
    <source>
        <dbReference type="Proteomes" id="UP000712600"/>
    </source>
</evidence>
<dbReference type="PANTHER" id="PTHR21136">
    <property type="entry name" value="SNARE PROTEINS"/>
    <property type="match status" value="1"/>
</dbReference>
<evidence type="ECO:0000256" key="3">
    <source>
        <dbReference type="ARBA" id="ARBA00022692"/>
    </source>
</evidence>
<dbReference type="InterPro" id="IPR051097">
    <property type="entry name" value="Synaptobrevin-like_transport"/>
</dbReference>
<comment type="similarity">
    <text evidence="1">Belongs to the synaptobrevin family.</text>
</comment>
<evidence type="ECO:0000256" key="8">
    <source>
        <dbReference type="ARBA" id="ARBA00046280"/>
    </source>
</evidence>
<dbReference type="EMBL" id="QGKX02000996">
    <property type="protein sequence ID" value="KAF3553816.1"/>
    <property type="molecule type" value="Genomic_DNA"/>
</dbReference>
<dbReference type="CDD" id="cd14824">
    <property type="entry name" value="Longin"/>
    <property type="match status" value="1"/>
</dbReference>
<evidence type="ECO:0000256" key="4">
    <source>
        <dbReference type="ARBA" id="ARBA00022927"/>
    </source>
</evidence>
<comment type="subcellular location">
    <subcellularLocation>
        <location evidence="8">Endomembrane system</location>
        <topology evidence="8">Single-pass type IV membrane protein</topology>
    </subcellularLocation>
</comment>
<sequence length="292" mass="33803">SNESAEGFDLQLRCQRNRRFSGAEHTPYSGNFSTIAVQCLQKLPKNSSKYAYSCDAHTFNFLVENNGFVHWKKCVPFVFLERVKKDFKKRYEASINNNDADDDEDDDFFADRFSIAYNLDREFGPLLKEHMQFCLSHPEEMSKLSKLKAQINDVKGIMMDNIEKVPFCTYSKLRHLINSCTPFLYFRLQVIATFSASEVMILSSVAFAQLYYDHVSICLKFEVLDRGERIELLVDKTENLQFQADSFQRQGRQLRRKMWIQSLQMKLMVGGAVLSFILIVWVVACGGFKCSS</sequence>
<gene>
    <name evidence="12" type="ORF">F2Q69_00015319</name>
</gene>
<dbReference type="PANTHER" id="PTHR21136:SF169">
    <property type="entry name" value="VESICLE-ASSOCIATED MEMBRANE PROTEIN 727"/>
    <property type="match status" value="1"/>
</dbReference>
<comment type="function">
    <text evidence="7">Involved in the targeting and/or fusion of transport vesicles to their target membrane.</text>
</comment>
<comment type="caution">
    <text evidence="12">The sequence shown here is derived from an EMBL/GenBank/DDBJ whole genome shotgun (WGS) entry which is preliminary data.</text>
</comment>
<dbReference type="PROSITE" id="PS50892">
    <property type="entry name" value="V_SNARE"/>
    <property type="match status" value="1"/>
</dbReference>
<keyword evidence="2" id="KW-0813">Transport</keyword>
<dbReference type="CDD" id="cd15843">
    <property type="entry name" value="R-SNARE"/>
    <property type="match status" value="1"/>
</dbReference>
<evidence type="ECO:0000256" key="9">
    <source>
        <dbReference type="PROSITE-ProRule" id="PRU00290"/>
    </source>
</evidence>
<feature type="non-terminal residue" evidence="12">
    <location>
        <position position="1"/>
    </location>
</feature>
<dbReference type="AlphaFoldDB" id="A0A8S9QL58"/>
<dbReference type="Pfam" id="PF13774">
    <property type="entry name" value="Longin"/>
    <property type="match status" value="1"/>
</dbReference>
<evidence type="ECO:0000256" key="1">
    <source>
        <dbReference type="ARBA" id="ARBA00008025"/>
    </source>
</evidence>
<dbReference type="SUPFAM" id="SSF64356">
    <property type="entry name" value="SNARE-like"/>
    <property type="match status" value="1"/>
</dbReference>
<dbReference type="InterPro" id="IPR042855">
    <property type="entry name" value="V_SNARE_CC"/>
</dbReference>
<feature type="domain" description="V-SNARE coiled-coil homology" evidence="11">
    <location>
        <begin position="201"/>
        <end position="261"/>
    </location>
</feature>
<dbReference type="GO" id="GO:0012505">
    <property type="term" value="C:endomembrane system"/>
    <property type="evidence" value="ECO:0007669"/>
    <property type="project" value="UniProtKB-SubCell"/>
</dbReference>
<reference evidence="12" key="1">
    <citation type="submission" date="2019-12" db="EMBL/GenBank/DDBJ databases">
        <title>Genome sequencing and annotation of Brassica cretica.</title>
        <authorList>
            <person name="Studholme D.J."/>
            <person name="Sarris P."/>
        </authorList>
    </citation>
    <scope>NUCLEOTIDE SEQUENCE</scope>
    <source>
        <strain evidence="12">PFS-109/04</strain>
        <tissue evidence="12">Leaf</tissue>
    </source>
</reference>
<evidence type="ECO:0000256" key="10">
    <source>
        <dbReference type="SAM" id="Phobius"/>
    </source>
</evidence>
<evidence type="ECO:0000259" key="11">
    <source>
        <dbReference type="PROSITE" id="PS50892"/>
    </source>
</evidence>
<evidence type="ECO:0000256" key="2">
    <source>
        <dbReference type="ARBA" id="ARBA00022448"/>
    </source>
</evidence>
<dbReference type="Proteomes" id="UP000712600">
    <property type="component" value="Unassembled WGS sequence"/>
</dbReference>
<dbReference type="Gene3D" id="3.30.450.50">
    <property type="entry name" value="Longin domain"/>
    <property type="match status" value="1"/>
</dbReference>
<dbReference type="SUPFAM" id="SSF58038">
    <property type="entry name" value="SNARE fusion complex"/>
    <property type="match status" value="2"/>
</dbReference>
<keyword evidence="9" id="KW-0175">Coiled coil</keyword>
<keyword evidence="6 10" id="KW-0472">Membrane</keyword>
<dbReference type="SMART" id="SM01270">
    <property type="entry name" value="Longin"/>
    <property type="match status" value="1"/>
</dbReference>
<dbReference type="FunFam" id="3.30.450.50:FF:000014">
    <property type="entry name" value="vesicle-associated membrane protein 727"/>
    <property type="match status" value="1"/>
</dbReference>
<dbReference type="InterPro" id="IPR010908">
    <property type="entry name" value="Longin_dom"/>
</dbReference>
<name>A0A8S9QL58_BRACR</name>
<accession>A0A8S9QL58</accession>
<keyword evidence="5 10" id="KW-1133">Transmembrane helix</keyword>
<evidence type="ECO:0000256" key="6">
    <source>
        <dbReference type="ARBA" id="ARBA00023136"/>
    </source>
</evidence>
<organism evidence="12 13">
    <name type="scientific">Brassica cretica</name>
    <name type="common">Mustard</name>
    <dbReference type="NCBI Taxonomy" id="69181"/>
    <lineage>
        <taxon>Eukaryota</taxon>
        <taxon>Viridiplantae</taxon>
        <taxon>Streptophyta</taxon>
        <taxon>Embryophyta</taxon>
        <taxon>Tracheophyta</taxon>
        <taxon>Spermatophyta</taxon>
        <taxon>Magnoliopsida</taxon>
        <taxon>eudicotyledons</taxon>
        <taxon>Gunneridae</taxon>
        <taxon>Pentapetalae</taxon>
        <taxon>rosids</taxon>
        <taxon>malvids</taxon>
        <taxon>Brassicales</taxon>
        <taxon>Brassicaceae</taxon>
        <taxon>Brassiceae</taxon>
        <taxon>Brassica</taxon>
    </lineage>
</organism>
<proteinExistence type="inferred from homology"/>
<dbReference type="GO" id="GO:0015031">
    <property type="term" value="P:protein transport"/>
    <property type="evidence" value="ECO:0007669"/>
    <property type="project" value="UniProtKB-KW"/>
</dbReference>
<dbReference type="Gene3D" id="1.20.5.110">
    <property type="match status" value="2"/>
</dbReference>
<dbReference type="Pfam" id="PF00957">
    <property type="entry name" value="Synaptobrevin"/>
    <property type="match status" value="1"/>
</dbReference>
<evidence type="ECO:0000256" key="7">
    <source>
        <dbReference type="ARBA" id="ARBA00037493"/>
    </source>
</evidence>